<dbReference type="EMBL" id="CP136920">
    <property type="protein sequence ID" value="WOO42153.1"/>
    <property type="molecule type" value="Genomic_DNA"/>
</dbReference>
<keyword evidence="1" id="KW-0808">Transferase</keyword>
<organism evidence="3 4">
    <name type="scientific">Rubellicoccus peritrichatus</name>
    <dbReference type="NCBI Taxonomy" id="3080537"/>
    <lineage>
        <taxon>Bacteria</taxon>
        <taxon>Pseudomonadati</taxon>
        <taxon>Verrucomicrobiota</taxon>
        <taxon>Opitutia</taxon>
        <taxon>Puniceicoccales</taxon>
        <taxon>Cerasicoccaceae</taxon>
        <taxon>Rubellicoccus</taxon>
    </lineage>
</organism>
<dbReference type="Pfam" id="PF00534">
    <property type="entry name" value="Glycos_transf_1"/>
    <property type="match status" value="1"/>
</dbReference>
<dbReference type="CDD" id="cd03809">
    <property type="entry name" value="GT4_MtfB-like"/>
    <property type="match status" value="1"/>
</dbReference>
<evidence type="ECO:0000313" key="4">
    <source>
        <dbReference type="Proteomes" id="UP001304300"/>
    </source>
</evidence>
<dbReference type="KEGG" id="puo:RZN69_03565"/>
<dbReference type="RefSeq" id="WP_317834637.1">
    <property type="nucleotide sequence ID" value="NZ_CP136920.1"/>
</dbReference>
<reference evidence="3 4" key="1">
    <citation type="submission" date="2023-10" db="EMBL/GenBank/DDBJ databases">
        <title>Rubellicoccus peritrichatus gen. nov., sp. nov., isolated from an algae of coral reef tank.</title>
        <authorList>
            <person name="Luo J."/>
        </authorList>
    </citation>
    <scope>NUCLEOTIDE SEQUENCE [LARGE SCALE GENOMIC DNA]</scope>
    <source>
        <strain evidence="3 4">CR14</strain>
    </source>
</reference>
<dbReference type="SUPFAM" id="SSF53756">
    <property type="entry name" value="UDP-Glycosyltransferase/glycogen phosphorylase"/>
    <property type="match status" value="1"/>
</dbReference>
<keyword evidence="4" id="KW-1185">Reference proteome</keyword>
<dbReference type="InterPro" id="IPR001296">
    <property type="entry name" value="Glyco_trans_1"/>
</dbReference>
<evidence type="ECO:0000259" key="2">
    <source>
        <dbReference type="Pfam" id="PF00534"/>
    </source>
</evidence>
<accession>A0AAQ3QW05</accession>
<evidence type="ECO:0000313" key="3">
    <source>
        <dbReference type="EMBL" id="WOO42153.1"/>
    </source>
</evidence>
<name>A0AAQ3QW05_9BACT</name>
<dbReference type="PANTHER" id="PTHR46401:SF2">
    <property type="entry name" value="GLYCOSYLTRANSFERASE WBBK-RELATED"/>
    <property type="match status" value="1"/>
</dbReference>
<dbReference type="GO" id="GO:0016757">
    <property type="term" value="F:glycosyltransferase activity"/>
    <property type="evidence" value="ECO:0007669"/>
    <property type="project" value="InterPro"/>
</dbReference>
<feature type="domain" description="Glycosyl transferase family 1" evidence="2">
    <location>
        <begin position="208"/>
        <end position="367"/>
    </location>
</feature>
<dbReference type="AlphaFoldDB" id="A0AAQ3QW05"/>
<gene>
    <name evidence="3" type="ORF">RZN69_03565</name>
</gene>
<evidence type="ECO:0000256" key="1">
    <source>
        <dbReference type="ARBA" id="ARBA00022679"/>
    </source>
</evidence>
<dbReference type="Proteomes" id="UP001304300">
    <property type="component" value="Chromosome"/>
</dbReference>
<dbReference type="Gene3D" id="3.40.50.2000">
    <property type="entry name" value="Glycogen Phosphorylase B"/>
    <property type="match status" value="1"/>
</dbReference>
<protein>
    <submittedName>
        <fullName evidence="3">Glycosyltransferase family 1 protein</fullName>
    </submittedName>
</protein>
<sequence length="409" mass="45532">MFLIDLTHTSHCRAHTGVQRVSRSLYAELVKIEDILPICYDRFAKCWRPLSKEEMLYLEPPVNNSPDTARGTKWTLGQRSRGYLDSLKGRTPRLPIRQYSGLIVPEIFNTSVGAAYQELRPLLSGPMVAVCHDLLAINYPHLTPMGSVSRFPTYLEHLRQFDGIAANSVSTAHDLGAYWSSRNTDELPVIEPILLGTDDLKVEPFPASQNGKVRILCVGTLEARKNHETLLDAAEMLWKKGRSFELVMVGMVNLETGSKAMRRIISMEKQGLSVKWLGAISESRLHQEYAKAHFTVYPSIAEGFGLPVAESMRFGRACVTANNGAIAEIAQGGGCVMVDTASARAIADGMDQLISNDHLRRRLELEATSRELRSWSEYGTELISWLKVLASPEQKPAFQFEEAVIAKSV</sequence>
<proteinExistence type="predicted"/>
<dbReference type="PANTHER" id="PTHR46401">
    <property type="entry name" value="GLYCOSYLTRANSFERASE WBBK-RELATED"/>
    <property type="match status" value="1"/>
</dbReference>